<accession>A0A3E5BE03</accession>
<dbReference type="InterPro" id="IPR027417">
    <property type="entry name" value="P-loop_NTPase"/>
</dbReference>
<dbReference type="Proteomes" id="UP000260983">
    <property type="component" value="Unassembled WGS sequence"/>
</dbReference>
<dbReference type="PANTHER" id="PTHR43581:SF2">
    <property type="entry name" value="EXCINUCLEASE ATPASE SUBUNIT"/>
    <property type="match status" value="1"/>
</dbReference>
<evidence type="ECO:0000259" key="1">
    <source>
        <dbReference type="Pfam" id="PF13175"/>
    </source>
</evidence>
<dbReference type="RefSeq" id="WP_117724131.1">
    <property type="nucleotide sequence ID" value="NZ_QSUL01000006.1"/>
</dbReference>
<comment type="caution">
    <text evidence="2">The sequence shown here is derived from an EMBL/GenBank/DDBJ whole genome shotgun (WGS) entry which is preliminary data.</text>
</comment>
<dbReference type="PANTHER" id="PTHR43581">
    <property type="entry name" value="ATP/GTP PHOSPHATASE"/>
    <property type="match status" value="1"/>
</dbReference>
<dbReference type="AlphaFoldDB" id="A0A3E5BE03"/>
<protein>
    <recommendedName>
        <fullName evidence="1">Endonuclease GajA/Old nuclease/RecF-like AAA domain-containing protein</fullName>
    </recommendedName>
</protein>
<name>A0A3E5BE03_9BACE</name>
<evidence type="ECO:0000313" key="3">
    <source>
        <dbReference type="Proteomes" id="UP000260983"/>
    </source>
</evidence>
<sequence>MQLIYCYINRFRNIVEQELCFSDRYSVHYENEKLSFTYKNPDIAKDYIYGSNFMRNLHIIVGKTGSGKTNLLQLIGMDQWERMHSTKTDAYLLLYKMDARDFFMVEFVGLTIKGVTEHIPPHKFRKEKYGAFKFRYDFDSCTISDVSAMQHVDMENTCVINTFDRHAFAHCPYADEKCEGVEYEQDFLPRMISPYERSSASIECEYLKDYLSQFPKESMKRNAAFVVGWNNWQNVLKNELDENLLEKDYWTYKSRAEKQHIQNLKKETTLYPKGSTPKTRFLHDLMTDFAIYLRKWADCVDEKFPQNIGHGGYTQYEGVKDPTILPDFERLSILKRINWLCQYLDYHTDEITGNKGLIWQIGSDIIDIFKELEKMDDKYFTDEEFSIPVMEIDLSTNSPMQQFFERIEQYRPDEVGVFTKELLPYHWTCVSSGEYQYAKVWGVVEEYAVRVKLMNQHQSYKEARQPNLIVLMDEPESYMHPEMCRQFIHKMSQILGQRNPDAQLQVLLSTHSPFMLSDVLSEQVIKMDFNELGLCRISQNIEKPYFAANIHSIMADGFFLQYTIGEQARMFLTEKFALFKGMINRKDHLDKLDIQEIENMRELLPKIGDEIIRHSFENLLNAIR</sequence>
<reference evidence="2 3" key="1">
    <citation type="submission" date="2018-08" db="EMBL/GenBank/DDBJ databases">
        <title>A genome reference for cultivated species of the human gut microbiota.</title>
        <authorList>
            <person name="Zou Y."/>
            <person name="Xue W."/>
            <person name="Luo G."/>
        </authorList>
    </citation>
    <scope>NUCLEOTIDE SEQUENCE [LARGE SCALE GENOMIC DNA]</scope>
    <source>
        <strain evidence="2 3">OM05-15BH</strain>
    </source>
</reference>
<gene>
    <name evidence="2" type="ORF">DXB65_09885</name>
</gene>
<dbReference type="EMBL" id="QSUL01000006">
    <property type="protein sequence ID" value="RGN35827.1"/>
    <property type="molecule type" value="Genomic_DNA"/>
</dbReference>
<proteinExistence type="predicted"/>
<dbReference type="Gene3D" id="3.40.50.300">
    <property type="entry name" value="P-loop containing nucleotide triphosphate hydrolases"/>
    <property type="match status" value="1"/>
</dbReference>
<dbReference type="InterPro" id="IPR041685">
    <property type="entry name" value="AAA_GajA/Old/RecF-like"/>
</dbReference>
<evidence type="ECO:0000313" key="2">
    <source>
        <dbReference type="EMBL" id="RGN35827.1"/>
    </source>
</evidence>
<dbReference type="Pfam" id="PF13175">
    <property type="entry name" value="AAA_15"/>
    <property type="match status" value="1"/>
</dbReference>
<organism evidence="2 3">
    <name type="scientific">Bacteroides oleiciplenus</name>
    <dbReference type="NCBI Taxonomy" id="626931"/>
    <lineage>
        <taxon>Bacteria</taxon>
        <taxon>Pseudomonadati</taxon>
        <taxon>Bacteroidota</taxon>
        <taxon>Bacteroidia</taxon>
        <taxon>Bacteroidales</taxon>
        <taxon>Bacteroidaceae</taxon>
        <taxon>Bacteroides</taxon>
    </lineage>
</organism>
<dbReference type="SUPFAM" id="SSF52540">
    <property type="entry name" value="P-loop containing nucleoside triphosphate hydrolases"/>
    <property type="match status" value="1"/>
</dbReference>
<dbReference type="InterPro" id="IPR051396">
    <property type="entry name" value="Bact_Antivir_Def_Nuclease"/>
</dbReference>
<feature type="domain" description="Endonuclease GajA/Old nuclease/RecF-like AAA" evidence="1">
    <location>
        <begin position="456"/>
        <end position="515"/>
    </location>
</feature>